<dbReference type="Proteomes" id="UP001523003">
    <property type="component" value="Unassembled WGS sequence"/>
</dbReference>
<evidence type="ECO:0000313" key="1">
    <source>
        <dbReference type="EMBL" id="MCL6230222.1"/>
    </source>
</evidence>
<evidence type="ECO:0008006" key="3">
    <source>
        <dbReference type="Google" id="ProtNLM"/>
    </source>
</evidence>
<proteinExistence type="predicted"/>
<protein>
    <recommendedName>
        <fullName evidence="3">Adhesin domain-containing protein</fullName>
    </recommendedName>
</protein>
<keyword evidence="2" id="KW-1185">Reference proteome</keyword>
<dbReference type="Gene3D" id="2.160.20.20">
    <property type="match status" value="1"/>
</dbReference>
<sequence>MTEGTIKNSQIAVQADGETTTVDLNNIDITVVDSGIGLFSRRKSIIHMKGKSIDFTGGTAVRIKEGKIILEKVNIKNESIMTKQLYDKNAAIYMYPESVLDMKEGEVVLNNAHGLVFGIDKEEEKEQQKKKATTQTRVDIKDVNIQVNGQQFYGMYVKPSDAQTIENSTSDIVVSLKKTKITVPEHTVIYNKVNQKLIFNLSEQTELSGDLLLEADSGAIDIKADNSQLKGGTLITGIVLLDPASVPNFLKNFII</sequence>
<dbReference type="EMBL" id="JAMCOF010000012">
    <property type="protein sequence ID" value="MCL6230222.1"/>
    <property type="molecule type" value="Genomic_DNA"/>
</dbReference>
<name>A0ABT0PAF0_9HYPH</name>
<evidence type="ECO:0000313" key="2">
    <source>
        <dbReference type="Proteomes" id="UP001523003"/>
    </source>
</evidence>
<dbReference type="RefSeq" id="WP_249677701.1">
    <property type="nucleotide sequence ID" value="NZ_JAMCOF010000012.1"/>
</dbReference>
<comment type="caution">
    <text evidence="1">The sequence shown here is derived from an EMBL/GenBank/DDBJ whole genome shotgun (WGS) entry which is preliminary data.</text>
</comment>
<dbReference type="InterPro" id="IPR012332">
    <property type="entry name" value="Autotransporter_pectin_lyase_C"/>
</dbReference>
<organism evidence="1 2">
    <name type="scientific">Bartonella bilalgolemii</name>
    <dbReference type="NCBI Taxonomy" id="2942911"/>
    <lineage>
        <taxon>Bacteria</taxon>
        <taxon>Pseudomonadati</taxon>
        <taxon>Pseudomonadota</taxon>
        <taxon>Alphaproteobacteria</taxon>
        <taxon>Hyphomicrobiales</taxon>
        <taxon>Bartonellaceae</taxon>
        <taxon>Bartonella</taxon>
    </lineage>
</organism>
<accession>A0ABT0PAF0</accession>
<reference evidence="1 2" key="1">
    <citation type="submission" date="2022-05" db="EMBL/GenBank/DDBJ databases">
        <title>Description of the Bartonella bilalgolemii sp. nov. Isolated from Apodemus uralensis (Pallas 1811).</title>
        <authorList>
            <person name="Zgheib R."/>
            <person name="Celebi B."/>
        </authorList>
    </citation>
    <scope>NUCLEOTIDE SEQUENCE [LARGE SCALE GENOMIC DNA]</scope>
    <source>
        <strain evidence="1 2">G70</strain>
    </source>
</reference>
<gene>
    <name evidence="1" type="ORF">M4Z11_06430</name>
</gene>